<keyword evidence="3" id="KW-1185">Reference proteome</keyword>
<protein>
    <submittedName>
        <fullName evidence="2">Uncharacterized protein</fullName>
    </submittedName>
</protein>
<reference evidence="2 3" key="1">
    <citation type="submission" date="2022-04" db="EMBL/GenBank/DDBJ databases">
        <title>Positive selection, recombination, and allopatry shape intraspecific diversity of widespread and dominant cyanobacteria.</title>
        <authorList>
            <person name="Wei J."/>
            <person name="Shu W."/>
            <person name="Hu C."/>
        </authorList>
    </citation>
    <scope>NUCLEOTIDE SEQUENCE [LARGE SCALE GENOMIC DNA]</scope>
    <source>
        <strain evidence="2 3">AS-A4</strain>
    </source>
</reference>
<dbReference type="Proteomes" id="UP001476950">
    <property type="component" value="Unassembled WGS sequence"/>
</dbReference>
<keyword evidence="1" id="KW-0175">Coiled coil</keyword>
<dbReference type="EMBL" id="JAMPLM010000003">
    <property type="protein sequence ID" value="MEP1057864.1"/>
    <property type="molecule type" value="Genomic_DNA"/>
</dbReference>
<evidence type="ECO:0000313" key="3">
    <source>
        <dbReference type="Proteomes" id="UP001476950"/>
    </source>
</evidence>
<accession>A0ABV0KF85</accession>
<evidence type="ECO:0000313" key="2">
    <source>
        <dbReference type="EMBL" id="MEP1057864.1"/>
    </source>
</evidence>
<evidence type="ECO:0000256" key="1">
    <source>
        <dbReference type="SAM" id="Coils"/>
    </source>
</evidence>
<gene>
    <name evidence="2" type="ORF">NDI38_05390</name>
</gene>
<proteinExistence type="predicted"/>
<sequence>MTLEEFESQTREELEQALNQLQAATLLIAELSAQVSQAGNTVQALSRRVETFVSQQKGQ</sequence>
<comment type="caution">
    <text evidence="2">The sequence shown here is derived from an EMBL/GenBank/DDBJ whole genome shotgun (WGS) entry which is preliminary data.</text>
</comment>
<name>A0ABV0KF85_9CYAN</name>
<organism evidence="2 3">
    <name type="scientific">Stenomitos frigidus AS-A4</name>
    <dbReference type="NCBI Taxonomy" id="2933935"/>
    <lineage>
        <taxon>Bacteria</taxon>
        <taxon>Bacillati</taxon>
        <taxon>Cyanobacteriota</taxon>
        <taxon>Cyanophyceae</taxon>
        <taxon>Leptolyngbyales</taxon>
        <taxon>Leptolyngbyaceae</taxon>
        <taxon>Stenomitos</taxon>
    </lineage>
</organism>
<dbReference type="RefSeq" id="WP_190451192.1">
    <property type="nucleotide sequence ID" value="NZ_JAMPLM010000003.1"/>
</dbReference>
<feature type="coiled-coil region" evidence="1">
    <location>
        <begin position="4"/>
        <end position="48"/>
    </location>
</feature>